<proteinExistence type="predicted"/>
<accession>A0A8H7XND2</accession>
<feature type="compositionally biased region" description="Polar residues" evidence="1">
    <location>
        <begin position="125"/>
        <end position="144"/>
    </location>
</feature>
<evidence type="ECO:0000256" key="1">
    <source>
        <dbReference type="SAM" id="MobiDB-lite"/>
    </source>
</evidence>
<name>A0A8H7XND2_PSICU</name>
<dbReference type="EMBL" id="JAFIQS010000016">
    <property type="protein sequence ID" value="KAG5163111.1"/>
    <property type="molecule type" value="Genomic_DNA"/>
</dbReference>
<protein>
    <submittedName>
        <fullName evidence="2">Uncharacterized protein</fullName>
    </submittedName>
</protein>
<comment type="caution">
    <text evidence="2">The sequence shown here is derived from an EMBL/GenBank/DDBJ whole genome shotgun (WGS) entry which is preliminary data.</text>
</comment>
<feature type="compositionally biased region" description="Low complexity" evidence="1">
    <location>
        <begin position="191"/>
        <end position="201"/>
    </location>
</feature>
<reference evidence="2" key="1">
    <citation type="submission" date="2021-02" db="EMBL/GenBank/DDBJ databases">
        <title>Psilocybe cubensis genome.</title>
        <authorList>
            <person name="Mckernan K.J."/>
            <person name="Crawford S."/>
            <person name="Trippe A."/>
            <person name="Kane L.T."/>
            <person name="Mclaughlin S."/>
        </authorList>
    </citation>
    <scope>NUCLEOTIDE SEQUENCE [LARGE SCALE GENOMIC DNA]</scope>
    <source>
        <strain evidence="2">MGC-MH-2018</strain>
    </source>
</reference>
<dbReference type="AlphaFoldDB" id="A0A8H7XND2"/>
<feature type="region of interest" description="Disordered" evidence="1">
    <location>
        <begin position="63"/>
        <end position="89"/>
    </location>
</feature>
<gene>
    <name evidence="2" type="ORF">JR316_011979</name>
</gene>
<organism evidence="2">
    <name type="scientific">Psilocybe cubensis</name>
    <name type="common">Psychedelic mushroom</name>
    <name type="synonym">Stropharia cubensis</name>
    <dbReference type="NCBI Taxonomy" id="181762"/>
    <lineage>
        <taxon>Eukaryota</taxon>
        <taxon>Fungi</taxon>
        <taxon>Dikarya</taxon>
        <taxon>Basidiomycota</taxon>
        <taxon>Agaricomycotina</taxon>
        <taxon>Agaricomycetes</taxon>
        <taxon>Agaricomycetidae</taxon>
        <taxon>Agaricales</taxon>
        <taxon>Agaricineae</taxon>
        <taxon>Strophariaceae</taxon>
        <taxon>Psilocybe</taxon>
    </lineage>
</organism>
<feature type="compositionally biased region" description="Low complexity" evidence="1">
    <location>
        <begin position="217"/>
        <end position="247"/>
    </location>
</feature>
<evidence type="ECO:0000313" key="2">
    <source>
        <dbReference type="EMBL" id="KAG5163111.1"/>
    </source>
</evidence>
<feature type="region of interest" description="Disordered" evidence="1">
    <location>
        <begin position="103"/>
        <end position="255"/>
    </location>
</feature>
<sequence>MADAEEGENASTFVLVVRGSIDKILQDHRDYSVDHLLSVPSRPLQLFLDERRTAGDVYLISAAASTPSPHPGVKKEESPLKIQIPPPTRMTSEEELDAMLNFDPRELTPSDSGSSMPTAVRGNGRQRSMLTRSQAQQRPMVTRSQAKGKQKAKADDERTSPRVRLSSSRRRQHRFDPVAPSATMARRPTRSSYSSKLSAASQPIASSSRRQLTPEVSARSSSVSSESSMSSSSSGSSSSSSQSKSRSLTPPCPYDIPEYREAARIVFGPRQSASPTLAAYPPPIRERLEDARMESAFRVLDRYKYMWADYCDSKDPWSKSKK</sequence>